<keyword evidence="1" id="KW-0472">Membrane</keyword>
<keyword evidence="1" id="KW-1133">Transmembrane helix</keyword>
<evidence type="ECO:0000313" key="3">
    <source>
        <dbReference type="Proteomes" id="UP000539953"/>
    </source>
</evidence>
<dbReference type="RefSeq" id="WP_183328297.1">
    <property type="nucleotide sequence ID" value="NZ_JACHHK010000003.1"/>
</dbReference>
<evidence type="ECO:0000313" key="2">
    <source>
        <dbReference type="EMBL" id="MBB5183056.1"/>
    </source>
</evidence>
<sequence length="147" mass="16720">MKESRKLKKFGLGRFLLAVMMAMAVMTTMTACHQKTLEEVVEEDEDLQEEIDDIADSNNMKIKIKENTIIFTASMGSMESLTDQQKEQLEAYLYDEDNYDQLIDAIKDVEDEGDISGVKMTFNFTNDDGDILYTATYDKDGPVKDSN</sequence>
<dbReference type="Proteomes" id="UP000539953">
    <property type="component" value="Unassembled WGS sequence"/>
</dbReference>
<dbReference type="EMBL" id="JACHHK010000003">
    <property type="protein sequence ID" value="MBB5183056.1"/>
    <property type="molecule type" value="Genomic_DNA"/>
</dbReference>
<dbReference type="AlphaFoldDB" id="A0A7W8FWA6"/>
<proteinExistence type="predicted"/>
<accession>A0A7W8FWA6</accession>
<organism evidence="2 3">
    <name type="scientific">Catenisphaera adipataccumulans</name>
    <dbReference type="NCBI Taxonomy" id="700500"/>
    <lineage>
        <taxon>Bacteria</taxon>
        <taxon>Bacillati</taxon>
        <taxon>Bacillota</taxon>
        <taxon>Erysipelotrichia</taxon>
        <taxon>Erysipelotrichales</taxon>
        <taxon>Erysipelotrichaceae</taxon>
        <taxon>Catenisphaera</taxon>
    </lineage>
</organism>
<keyword evidence="1" id="KW-0812">Transmembrane</keyword>
<reference evidence="2 3" key="1">
    <citation type="submission" date="2020-08" db="EMBL/GenBank/DDBJ databases">
        <title>Genomic Encyclopedia of Type Strains, Phase IV (KMG-IV): sequencing the most valuable type-strain genomes for metagenomic binning, comparative biology and taxonomic classification.</title>
        <authorList>
            <person name="Goeker M."/>
        </authorList>
    </citation>
    <scope>NUCLEOTIDE SEQUENCE [LARGE SCALE GENOMIC DNA]</scope>
    <source>
        <strain evidence="2 3">DSM 25799</strain>
    </source>
</reference>
<feature type="transmembrane region" description="Helical" evidence="1">
    <location>
        <begin position="12"/>
        <end position="31"/>
    </location>
</feature>
<dbReference type="PROSITE" id="PS51257">
    <property type="entry name" value="PROKAR_LIPOPROTEIN"/>
    <property type="match status" value="1"/>
</dbReference>
<protein>
    <submittedName>
        <fullName evidence="2">Uncharacterized protein HemX</fullName>
    </submittedName>
</protein>
<comment type="caution">
    <text evidence="2">The sequence shown here is derived from an EMBL/GenBank/DDBJ whole genome shotgun (WGS) entry which is preliminary data.</text>
</comment>
<keyword evidence="3" id="KW-1185">Reference proteome</keyword>
<name>A0A7W8FWA6_9FIRM</name>
<gene>
    <name evidence="2" type="ORF">HNQ47_001076</name>
</gene>
<evidence type="ECO:0000256" key="1">
    <source>
        <dbReference type="SAM" id="Phobius"/>
    </source>
</evidence>